<sequence length="96" mass="10148">MAKNKFINTAKRTGTTSPVDSPTPATTTSPAVAPKGTDNGGKPFQVKWNEESHTALLGILVNIVTDNGAASINKHKDQIMAGLEAHGFGFSWDAIR</sequence>
<feature type="compositionally biased region" description="Low complexity" evidence="1">
    <location>
        <begin position="15"/>
        <end position="34"/>
    </location>
</feature>
<feature type="compositionally biased region" description="Polar residues" evidence="1">
    <location>
        <begin position="1"/>
        <end position="14"/>
    </location>
</feature>
<protein>
    <submittedName>
        <fullName evidence="2">Uncharacterized protein</fullName>
    </submittedName>
</protein>
<evidence type="ECO:0000313" key="2">
    <source>
        <dbReference type="EMBL" id="KAK4043593.1"/>
    </source>
</evidence>
<evidence type="ECO:0000313" key="3">
    <source>
        <dbReference type="Proteomes" id="UP001303115"/>
    </source>
</evidence>
<organism evidence="2 3">
    <name type="scientific">Parachaetomium inaequale</name>
    <dbReference type="NCBI Taxonomy" id="2588326"/>
    <lineage>
        <taxon>Eukaryota</taxon>
        <taxon>Fungi</taxon>
        <taxon>Dikarya</taxon>
        <taxon>Ascomycota</taxon>
        <taxon>Pezizomycotina</taxon>
        <taxon>Sordariomycetes</taxon>
        <taxon>Sordariomycetidae</taxon>
        <taxon>Sordariales</taxon>
        <taxon>Chaetomiaceae</taxon>
        <taxon>Parachaetomium</taxon>
    </lineage>
</organism>
<dbReference type="EMBL" id="MU854326">
    <property type="protein sequence ID" value="KAK4043593.1"/>
    <property type="molecule type" value="Genomic_DNA"/>
</dbReference>
<accession>A0AAN6PM45</accession>
<reference evidence="3" key="1">
    <citation type="journal article" date="2023" name="Mol. Phylogenet. Evol.">
        <title>Genome-scale phylogeny and comparative genomics of the fungal order Sordariales.</title>
        <authorList>
            <person name="Hensen N."/>
            <person name="Bonometti L."/>
            <person name="Westerberg I."/>
            <person name="Brannstrom I.O."/>
            <person name="Guillou S."/>
            <person name="Cros-Aarteil S."/>
            <person name="Calhoun S."/>
            <person name="Haridas S."/>
            <person name="Kuo A."/>
            <person name="Mondo S."/>
            <person name="Pangilinan J."/>
            <person name="Riley R."/>
            <person name="LaButti K."/>
            <person name="Andreopoulos B."/>
            <person name="Lipzen A."/>
            <person name="Chen C."/>
            <person name="Yan M."/>
            <person name="Daum C."/>
            <person name="Ng V."/>
            <person name="Clum A."/>
            <person name="Steindorff A."/>
            <person name="Ohm R.A."/>
            <person name="Martin F."/>
            <person name="Silar P."/>
            <person name="Natvig D.O."/>
            <person name="Lalanne C."/>
            <person name="Gautier V."/>
            <person name="Ament-Velasquez S.L."/>
            <person name="Kruys A."/>
            <person name="Hutchinson M.I."/>
            <person name="Powell A.J."/>
            <person name="Barry K."/>
            <person name="Miller A.N."/>
            <person name="Grigoriev I.V."/>
            <person name="Debuchy R."/>
            <person name="Gladieux P."/>
            <person name="Hiltunen Thoren M."/>
            <person name="Johannesson H."/>
        </authorList>
    </citation>
    <scope>NUCLEOTIDE SEQUENCE [LARGE SCALE GENOMIC DNA]</scope>
    <source>
        <strain evidence="3">CBS 284.82</strain>
    </source>
</reference>
<dbReference type="AlphaFoldDB" id="A0AAN6PM45"/>
<feature type="region of interest" description="Disordered" evidence="1">
    <location>
        <begin position="1"/>
        <end position="45"/>
    </location>
</feature>
<dbReference type="Proteomes" id="UP001303115">
    <property type="component" value="Unassembled WGS sequence"/>
</dbReference>
<comment type="caution">
    <text evidence="2">The sequence shown here is derived from an EMBL/GenBank/DDBJ whole genome shotgun (WGS) entry which is preliminary data.</text>
</comment>
<evidence type="ECO:0000256" key="1">
    <source>
        <dbReference type="SAM" id="MobiDB-lite"/>
    </source>
</evidence>
<proteinExistence type="predicted"/>
<name>A0AAN6PM45_9PEZI</name>
<gene>
    <name evidence="2" type="ORF">C8A01DRAFT_32323</name>
</gene>
<keyword evidence="3" id="KW-1185">Reference proteome</keyword>